<evidence type="ECO:0000313" key="2">
    <source>
        <dbReference type="EMBL" id="QGF22979.1"/>
    </source>
</evidence>
<dbReference type="SUPFAM" id="SSF51658">
    <property type="entry name" value="Xylose isomerase-like"/>
    <property type="match status" value="1"/>
</dbReference>
<organism evidence="2 3">
    <name type="scientific">Raineyella fluvialis</name>
    <dbReference type="NCBI Taxonomy" id="2662261"/>
    <lineage>
        <taxon>Bacteria</taxon>
        <taxon>Bacillati</taxon>
        <taxon>Actinomycetota</taxon>
        <taxon>Actinomycetes</taxon>
        <taxon>Propionibacteriales</taxon>
        <taxon>Propionibacteriaceae</taxon>
        <taxon>Raineyella</taxon>
    </lineage>
</organism>
<dbReference type="RefSeq" id="WP_153571506.1">
    <property type="nucleotide sequence ID" value="NZ_CP045725.1"/>
</dbReference>
<dbReference type="InterPro" id="IPR036237">
    <property type="entry name" value="Xyl_isomerase-like_sf"/>
</dbReference>
<dbReference type="EMBL" id="CP045725">
    <property type="protein sequence ID" value="QGF22979.1"/>
    <property type="molecule type" value="Genomic_DNA"/>
</dbReference>
<evidence type="ECO:0000259" key="1">
    <source>
        <dbReference type="Pfam" id="PF01261"/>
    </source>
</evidence>
<dbReference type="InterPro" id="IPR050312">
    <property type="entry name" value="IolE/XylAMocC-like"/>
</dbReference>
<dbReference type="KEGG" id="rain:Rai3103_04065"/>
<evidence type="ECO:0000313" key="3">
    <source>
        <dbReference type="Proteomes" id="UP000386847"/>
    </source>
</evidence>
<dbReference type="InterPro" id="IPR013022">
    <property type="entry name" value="Xyl_isomerase-like_TIM-brl"/>
</dbReference>
<proteinExistence type="predicted"/>
<protein>
    <submittedName>
        <fullName evidence="2">TIM barrel protein</fullName>
    </submittedName>
</protein>
<feature type="domain" description="Xylose isomerase-like TIM barrel" evidence="1">
    <location>
        <begin position="49"/>
        <end position="296"/>
    </location>
</feature>
<dbReference type="Gene3D" id="3.20.20.150">
    <property type="entry name" value="Divalent-metal-dependent TIM barrel enzymes"/>
    <property type="match status" value="1"/>
</dbReference>
<dbReference type="Pfam" id="PF01261">
    <property type="entry name" value="AP_endonuc_2"/>
    <property type="match status" value="1"/>
</dbReference>
<dbReference type="AlphaFoldDB" id="A0A5Q2F822"/>
<dbReference type="PANTHER" id="PTHR12110">
    <property type="entry name" value="HYDROXYPYRUVATE ISOMERASE"/>
    <property type="match status" value="1"/>
</dbReference>
<accession>A0A5Q2F822</accession>
<gene>
    <name evidence="2" type="ORF">Rai3103_04065</name>
</gene>
<sequence length="316" mass="35571">MTSTTTATSRARNTDNPRYSKLAIGVCPDQWGVWFPRDERQMDPRRAMQEMAEAGFEIIETGPFGYFPDDPKELARWTSEFGLKVVAGTGWGILHKAEAWAETEKTFRAIAETHAAVGAEYIVHLPPLYRDDKTWEWTDDRVLSPSAWNLYVENANKLGKLLLDDYGLKMVLHPHGDSHIETPDEIARIFEATDPTYVNLCLDSGHIVYGGGDPVELVKKFPERITYVHIKAFDEDITREAHEKDWPFGEAVTKGASVCPPAGLPEMHAFVDALAELDKDIYCICEQDCYPCEPGFPKQNAVNMRNYLAECGLGLK</sequence>
<keyword evidence="3" id="KW-1185">Reference proteome</keyword>
<dbReference type="PANTHER" id="PTHR12110:SF41">
    <property type="entry name" value="INOSOSE DEHYDRATASE"/>
    <property type="match status" value="1"/>
</dbReference>
<reference evidence="2 3" key="1">
    <citation type="submission" date="2019-10" db="EMBL/GenBank/DDBJ databases">
        <title>Genomic analysis of Raineyella sp. CBA3103.</title>
        <authorList>
            <person name="Roh S.W."/>
        </authorList>
    </citation>
    <scope>NUCLEOTIDE SEQUENCE [LARGE SCALE GENOMIC DNA]</scope>
    <source>
        <strain evidence="2 3">CBA3103</strain>
    </source>
</reference>
<name>A0A5Q2F822_9ACTN</name>
<dbReference type="Proteomes" id="UP000386847">
    <property type="component" value="Chromosome"/>
</dbReference>